<organism evidence="1 2">
    <name type="scientific">Enterococcus ureasiticus</name>
    <dbReference type="NCBI Taxonomy" id="903984"/>
    <lineage>
        <taxon>Bacteria</taxon>
        <taxon>Bacillati</taxon>
        <taxon>Bacillota</taxon>
        <taxon>Bacilli</taxon>
        <taxon>Lactobacillales</taxon>
        <taxon>Enterococcaceae</taxon>
        <taxon>Enterococcus</taxon>
    </lineage>
</organism>
<dbReference type="AlphaFoldDB" id="A0A1E5GA52"/>
<dbReference type="RefSeq" id="WP_069647153.1">
    <property type="nucleotide sequence ID" value="NZ_MIJZ01000016.1"/>
</dbReference>
<dbReference type="Gene3D" id="3.10.450.50">
    <property type="match status" value="1"/>
</dbReference>
<dbReference type="Proteomes" id="UP000094068">
    <property type="component" value="Unassembled WGS sequence"/>
</dbReference>
<keyword evidence="1" id="KW-0238">DNA-binding</keyword>
<proteinExistence type="predicted"/>
<accession>A0A1E5GA52</accession>
<dbReference type="Gene3D" id="1.10.150.20">
    <property type="entry name" value="5' to 3' exonuclease, C-terminal subdomain"/>
    <property type="match status" value="1"/>
</dbReference>
<dbReference type="SUPFAM" id="SSF47789">
    <property type="entry name" value="C-terminal domain of RNA polymerase alpha subunit"/>
    <property type="match status" value="1"/>
</dbReference>
<name>A0A1E5GA52_9ENTE</name>
<dbReference type="STRING" id="903984.BCR21_14055"/>
<evidence type="ECO:0000313" key="2">
    <source>
        <dbReference type="Proteomes" id="UP000094068"/>
    </source>
</evidence>
<dbReference type="EMBL" id="MIJZ01000016">
    <property type="protein sequence ID" value="OEG09475.1"/>
    <property type="molecule type" value="Genomic_DNA"/>
</dbReference>
<reference evidence="2" key="1">
    <citation type="submission" date="2016-09" db="EMBL/GenBank/DDBJ databases">
        <authorList>
            <person name="Gulvik C.A."/>
        </authorList>
    </citation>
    <scope>NUCLEOTIDE SEQUENCE [LARGE SCALE GENOMIC DNA]</scope>
    <source>
        <strain evidence="2">DSM 23328</strain>
    </source>
</reference>
<comment type="caution">
    <text evidence="1">The sequence shown here is derived from an EMBL/GenBank/DDBJ whole genome shotgun (WGS) entry which is preliminary data.</text>
</comment>
<gene>
    <name evidence="1" type="ORF">BCR21_14055</name>
</gene>
<keyword evidence="2" id="KW-1185">Reference proteome</keyword>
<dbReference type="GO" id="GO:0003677">
    <property type="term" value="F:DNA binding"/>
    <property type="evidence" value="ECO:0007669"/>
    <property type="project" value="UniProtKB-KW"/>
</dbReference>
<dbReference type="OrthoDB" id="7950977at2"/>
<evidence type="ECO:0000313" key="1">
    <source>
        <dbReference type="EMBL" id="OEG09475.1"/>
    </source>
</evidence>
<sequence>MTKLPSIGKPATNALHSIGITTLEQISLLDRANLSKLHGVGPKAISILEKSLAEHKLFFQDSPKDTSLPKSDFTVLCSLNCDNAPKRRMIRDYIVAAASGNQYLLESMLSDSFRCIIPNKKAIEDKNTFIAMLLKEKIEIGSLDIQSILTHGKEGAAHGIITTKAGAKIYFSIIIRFKSNQKDALISEITSFVIQ</sequence>
<protein>
    <submittedName>
        <fullName evidence="1">DNA-binding protein</fullName>
    </submittedName>
</protein>